<dbReference type="AlphaFoldDB" id="A0A2H1E769"/>
<organism evidence="3 4">
    <name type="scientific">Tenacibaculum maritimum NCIMB 2154</name>
    <dbReference type="NCBI Taxonomy" id="1349785"/>
    <lineage>
        <taxon>Bacteria</taxon>
        <taxon>Pseudomonadati</taxon>
        <taxon>Bacteroidota</taxon>
        <taxon>Flavobacteriia</taxon>
        <taxon>Flavobacteriales</taxon>
        <taxon>Flavobacteriaceae</taxon>
        <taxon>Tenacibaculum</taxon>
    </lineage>
</organism>
<gene>
    <name evidence="3" type="ORF">MARIT_0769</name>
</gene>
<keyword evidence="2" id="KW-0732">Signal</keyword>
<keyword evidence="4" id="KW-1185">Reference proteome</keyword>
<evidence type="ECO:0000313" key="4">
    <source>
        <dbReference type="Proteomes" id="UP000231564"/>
    </source>
</evidence>
<dbReference type="KEGG" id="tmar:MARIT_0769"/>
<dbReference type="OrthoDB" id="956918at2"/>
<protein>
    <submittedName>
        <fullName evidence="3">Uncharacterized protein</fullName>
    </submittedName>
</protein>
<reference evidence="3 4" key="1">
    <citation type="submission" date="2016-11" db="EMBL/GenBank/DDBJ databases">
        <authorList>
            <person name="Jaros S."/>
            <person name="Januszkiewicz K."/>
            <person name="Wedrychowicz H."/>
        </authorList>
    </citation>
    <scope>NUCLEOTIDE SEQUENCE [LARGE SCALE GENOMIC DNA]</scope>
    <source>
        <strain evidence="3">NCIMB 2154T</strain>
    </source>
</reference>
<evidence type="ECO:0000313" key="3">
    <source>
        <dbReference type="EMBL" id="SFZ80729.1"/>
    </source>
</evidence>
<feature type="chain" id="PRO_5013970880" evidence="2">
    <location>
        <begin position="21"/>
        <end position="150"/>
    </location>
</feature>
<accession>A0A2H1E769</accession>
<dbReference type="EMBL" id="LT634361">
    <property type="protein sequence ID" value="SFZ80729.1"/>
    <property type="molecule type" value="Genomic_DNA"/>
</dbReference>
<proteinExistence type="predicted"/>
<feature type="compositionally biased region" description="Basic residues" evidence="1">
    <location>
        <begin position="130"/>
        <end position="144"/>
    </location>
</feature>
<dbReference type="GeneID" id="47722343"/>
<dbReference type="STRING" id="1349785.GCA_000509405_00863"/>
<dbReference type="RefSeq" id="WP_100210792.1">
    <property type="nucleotide sequence ID" value="NZ_CP138495.1"/>
</dbReference>
<sequence length="150" mass="18066">MKKVAFIIILIFTFSFSSQAQKGHKYREGKGMTIAQKTDLEVKKMTLKLDLTEEQQQQIKPLLFEKIAQKEEMYKKRKAIKEHRKKGEKLSADERFKIKSHHLDQMIAFKADMKRILNEKQYQKFERIATRKRHKKKQRYAQHIKKSEDN</sequence>
<evidence type="ECO:0000256" key="1">
    <source>
        <dbReference type="SAM" id="MobiDB-lite"/>
    </source>
</evidence>
<dbReference type="Proteomes" id="UP000231564">
    <property type="component" value="Chromosome MARIT"/>
</dbReference>
<feature type="region of interest" description="Disordered" evidence="1">
    <location>
        <begin position="129"/>
        <end position="150"/>
    </location>
</feature>
<evidence type="ECO:0000256" key="2">
    <source>
        <dbReference type="SAM" id="SignalP"/>
    </source>
</evidence>
<name>A0A2H1E769_9FLAO</name>
<feature type="signal peptide" evidence="2">
    <location>
        <begin position="1"/>
        <end position="20"/>
    </location>
</feature>